<evidence type="ECO:0000313" key="2">
    <source>
        <dbReference type="EMBL" id="KKA26578.1"/>
    </source>
</evidence>
<evidence type="ECO:0000256" key="1">
    <source>
        <dbReference type="SAM" id="MobiDB-lite"/>
    </source>
</evidence>
<keyword evidence="3" id="KW-1185">Reference proteome</keyword>
<name>A0A0F4Z9K2_9PEZI</name>
<dbReference type="Proteomes" id="UP000033483">
    <property type="component" value="Unassembled WGS sequence"/>
</dbReference>
<dbReference type="OrthoDB" id="5407351at2759"/>
<proteinExistence type="predicted"/>
<comment type="caution">
    <text evidence="2">The sequence shown here is derived from an EMBL/GenBank/DDBJ whole genome shotgun (WGS) entry which is preliminary data.</text>
</comment>
<reference evidence="2 3" key="1">
    <citation type="submission" date="2015-03" db="EMBL/GenBank/DDBJ databases">
        <authorList>
            <person name="Radwan O."/>
            <person name="Al-Naeli F.A."/>
            <person name="Rendon G.A."/>
            <person name="Fields C."/>
        </authorList>
    </citation>
    <scope>NUCLEOTIDE SEQUENCE [LARGE SCALE GENOMIC DNA]</scope>
    <source>
        <strain evidence="2">CR-DP1</strain>
    </source>
</reference>
<evidence type="ECO:0000313" key="3">
    <source>
        <dbReference type="Proteomes" id="UP000033483"/>
    </source>
</evidence>
<dbReference type="EMBL" id="LAEV01002084">
    <property type="protein sequence ID" value="KKA26578.1"/>
    <property type="molecule type" value="Genomic_DNA"/>
</dbReference>
<protein>
    <recommendedName>
        <fullName evidence="4">Peroxin 20</fullName>
    </recommendedName>
</protein>
<feature type="region of interest" description="Disordered" evidence="1">
    <location>
        <begin position="80"/>
        <end position="100"/>
    </location>
</feature>
<sequence length="312" mass="34430">MSDSMCGPSTAFKGLVDHQNRDRSLQQEARGAQSVQPGTFRSNAQNASQRDQNFASFIDQGLALPQMNSGLSFNVGLPTAHTQSRPDISQPTHQTHQTHRPNDFTVHQNYVHPRVLAMSSLPNAAETAQQPCAFSSPMMAAHMYNQNMAHIQRMTATVSAPAPADNFQLEMDRWVAANLGVAENNAQTTIVQDAEQDFSEVNNIMDQLAEDLARDMAINAPDMSPPENSLRAETDVTLPTMGSAQKEKDDQSATKKTSSEISEVARQILTSVEHEDDEKWKNSAFLALMRDFRDGHKEIHNDEILESKPAAS</sequence>
<organism evidence="2 3">
    <name type="scientific">Thielaviopsis punctulata</name>
    <dbReference type="NCBI Taxonomy" id="72032"/>
    <lineage>
        <taxon>Eukaryota</taxon>
        <taxon>Fungi</taxon>
        <taxon>Dikarya</taxon>
        <taxon>Ascomycota</taxon>
        <taxon>Pezizomycotina</taxon>
        <taxon>Sordariomycetes</taxon>
        <taxon>Hypocreomycetidae</taxon>
        <taxon>Microascales</taxon>
        <taxon>Ceratocystidaceae</taxon>
        <taxon>Thielaviopsis</taxon>
    </lineage>
</organism>
<evidence type="ECO:0008006" key="4">
    <source>
        <dbReference type="Google" id="ProtNLM"/>
    </source>
</evidence>
<feature type="compositionally biased region" description="Polar residues" evidence="1">
    <location>
        <begin position="80"/>
        <end position="95"/>
    </location>
</feature>
<gene>
    <name evidence="2" type="ORF">TD95_004899</name>
</gene>
<accession>A0A0F4Z9K2</accession>
<feature type="compositionally biased region" description="Polar residues" evidence="1">
    <location>
        <begin position="33"/>
        <end position="48"/>
    </location>
</feature>
<dbReference type="AlphaFoldDB" id="A0A0F4Z9K2"/>
<feature type="region of interest" description="Disordered" evidence="1">
    <location>
        <begin position="1"/>
        <end position="48"/>
    </location>
</feature>
<feature type="region of interest" description="Disordered" evidence="1">
    <location>
        <begin position="240"/>
        <end position="261"/>
    </location>
</feature>
<feature type="compositionally biased region" description="Basic and acidic residues" evidence="1">
    <location>
        <begin position="15"/>
        <end position="25"/>
    </location>
</feature>